<keyword evidence="2 4" id="KW-1133">Transmembrane helix</keyword>
<reference evidence="6 7" key="1">
    <citation type="submission" date="2017-10" db="EMBL/GenBank/DDBJ databases">
        <title>Nyctiphanis sp. nov., isolated from the stomach of the euphausiid Nyctiphanes simplex (Hansen, 1911) in the Gulf of California.</title>
        <authorList>
            <person name="Gomez-Gil B."/>
            <person name="Aguilar-Mendez M."/>
            <person name="Lopez-Cortes A."/>
            <person name="Gomez-Gutierrez J."/>
            <person name="Roque A."/>
            <person name="Lang E."/>
            <person name="Gonzalez-Castillo A."/>
        </authorList>
    </citation>
    <scope>NUCLEOTIDE SEQUENCE [LARGE SCALE GENOMIC DNA]</scope>
    <source>
        <strain evidence="6 7">CAIM 600</strain>
    </source>
</reference>
<name>A0A4V1LRV2_9GAMM</name>
<dbReference type="Pfam" id="PF07690">
    <property type="entry name" value="MFS_1"/>
    <property type="match status" value="1"/>
</dbReference>
<dbReference type="EMBL" id="PEIB01000054">
    <property type="protein sequence ID" value="RXJ69488.1"/>
    <property type="molecule type" value="Genomic_DNA"/>
</dbReference>
<dbReference type="PANTHER" id="PTHR11360:SF284">
    <property type="entry name" value="EG:103B4.3 PROTEIN-RELATED"/>
    <property type="match status" value="1"/>
</dbReference>
<dbReference type="InterPro" id="IPR036259">
    <property type="entry name" value="MFS_trans_sf"/>
</dbReference>
<dbReference type="Gene3D" id="1.20.1250.20">
    <property type="entry name" value="MFS general substrate transporter like domains"/>
    <property type="match status" value="2"/>
</dbReference>
<feature type="transmembrane region" description="Helical" evidence="4">
    <location>
        <begin position="267"/>
        <end position="287"/>
    </location>
</feature>
<dbReference type="RefSeq" id="WP_129124325.1">
    <property type="nucleotide sequence ID" value="NZ_PEIB01000054.1"/>
</dbReference>
<dbReference type="PANTHER" id="PTHR11360">
    <property type="entry name" value="MONOCARBOXYLATE TRANSPORTER"/>
    <property type="match status" value="1"/>
</dbReference>
<feature type="transmembrane region" description="Helical" evidence="4">
    <location>
        <begin position="72"/>
        <end position="96"/>
    </location>
</feature>
<evidence type="ECO:0000313" key="7">
    <source>
        <dbReference type="Proteomes" id="UP000290287"/>
    </source>
</evidence>
<evidence type="ECO:0000256" key="1">
    <source>
        <dbReference type="ARBA" id="ARBA00022692"/>
    </source>
</evidence>
<feature type="domain" description="Major facilitator superfamily (MFS) profile" evidence="5">
    <location>
        <begin position="3"/>
        <end position="382"/>
    </location>
</feature>
<keyword evidence="7" id="KW-1185">Reference proteome</keyword>
<comment type="caution">
    <text evidence="6">The sequence shown here is derived from an EMBL/GenBank/DDBJ whole genome shotgun (WGS) entry which is preliminary data.</text>
</comment>
<dbReference type="Proteomes" id="UP000290287">
    <property type="component" value="Unassembled WGS sequence"/>
</dbReference>
<feature type="transmembrane region" description="Helical" evidence="4">
    <location>
        <begin position="358"/>
        <end position="377"/>
    </location>
</feature>
<feature type="transmembrane region" description="Helical" evidence="4">
    <location>
        <begin position="237"/>
        <end position="260"/>
    </location>
</feature>
<feature type="transmembrane region" description="Helical" evidence="4">
    <location>
        <begin position="203"/>
        <end position="225"/>
    </location>
</feature>
<sequence length="392" mass="41744">MHFGLIIISAMLILAVNMGLRQALGIFLPEMGEIYALSMPSLSFAFAFQNLLWGAIAPFAGVLAERHGYGKVLFTGSLIYSLGTALLAVSESAWVYHLSNGVLLGIGVGATTFSVVLGAVSKNVSDKHRSVALGIASAGGSLGQFIYAIAGNMLNQSAGYGNTMLIFAVTVLTIPLLMLPLSKSKPSTLHEKTSGTPFKDKNFILLTSGFFVCGFHVAFISVHLPNYAAFCGLSTDVAATSLAIIGLCNVFGTIAAGWLGGRFHKPYLLSSVYMARALLILMFFLSPKSAANFYWFSVIMGMLWLSTVPLTSGSVAQLFGAGKVASIFGWVMFGHQVGAFVAVYSAGWIVEKTGGYDMAWYLSVGLGVIAAVMHLPMNREVFRQAQKNHVST</sequence>
<dbReference type="InterPro" id="IPR050327">
    <property type="entry name" value="Proton-linked_MCT"/>
</dbReference>
<proteinExistence type="predicted"/>
<dbReference type="SUPFAM" id="SSF103473">
    <property type="entry name" value="MFS general substrate transporter"/>
    <property type="match status" value="1"/>
</dbReference>
<dbReference type="AlphaFoldDB" id="A0A4V1LRV2"/>
<accession>A0A4V1LRV2</accession>
<feature type="transmembrane region" description="Helical" evidence="4">
    <location>
        <begin position="162"/>
        <end position="182"/>
    </location>
</feature>
<organism evidence="6 7">
    <name type="scientific">Veronia nyctiphanis</name>
    <dbReference type="NCBI Taxonomy" id="1278244"/>
    <lineage>
        <taxon>Bacteria</taxon>
        <taxon>Pseudomonadati</taxon>
        <taxon>Pseudomonadota</taxon>
        <taxon>Gammaproteobacteria</taxon>
        <taxon>Vibrionales</taxon>
        <taxon>Vibrionaceae</taxon>
        <taxon>Veronia</taxon>
    </lineage>
</organism>
<evidence type="ECO:0000256" key="4">
    <source>
        <dbReference type="SAM" id="Phobius"/>
    </source>
</evidence>
<feature type="transmembrane region" description="Helical" evidence="4">
    <location>
        <begin position="41"/>
        <end position="60"/>
    </location>
</feature>
<protein>
    <submittedName>
        <fullName evidence="6">MFS transporter</fullName>
    </submittedName>
</protein>
<feature type="transmembrane region" description="Helical" evidence="4">
    <location>
        <begin position="324"/>
        <end position="346"/>
    </location>
</feature>
<evidence type="ECO:0000256" key="2">
    <source>
        <dbReference type="ARBA" id="ARBA00022989"/>
    </source>
</evidence>
<keyword evidence="1 4" id="KW-0812">Transmembrane</keyword>
<keyword evidence="3 4" id="KW-0472">Membrane</keyword>
<evidence type="ECO:0000256" key="3">
    <source>
        <dbReference type="ARBA" id="ARBA00023136"/>
    </source>
</evidence>
<dbReference type="CDD" id="cd17355">
    <property type="entry name" value="MFS_YcxA_like"/>
    <property type="match status" value="1"/>
</dbReference>
<dbReference type="PROSITE" id="PS50850">
    <property type="entry name" value="MFS"/>
    <property type="match status" value="1"/>
</dbReference>
<feature type="transmembrane region" description="Helical" evidence="4">
    <location>
        <begin position="293"/>
        <end position="312"/>
    </location>
</feature>
<dbReference type="OrthoDB" id="146345at2"/>
<dbReference type="InterPro" id="IPR011701">
    <property type="entry name" value="MFS"/>
</dbReference>
<gene>
    <name evidence="6" type="ORF">CS022_23730</name>
</gene>
<evidence type="ECO:0000313" key="6">
    <source>
        <dbReference type="EMBL" id="RXJ69488.1"/>
    </source>
</evidence>
<dbReference type="InterPro" id="IPR020846">
    <property type="entry name" value="MFS_dom"/>
</dbReference>
<feature type="transmembrane region" description="Helical" evidence="4">
    <location>
        <begin position="102"/>
        <end position="120"/>
    </location>
</feature>
<feature type="transmembrane region" description="Helical" evidence="4">
    <location>
        <begin position="132"/>
        <end position="150"/>
    </location>
</feature>
<evidence type="ECO:0000259" key="5">
    <source>
        <dbReference type="PROSITE" id="PS50850"/>
    </source>
</evidence>
<dbReference type="GO" id="GO:0022857">
    <property type="term" value="F:transmembrane transporter activity"/>
    <property type="evidence" value="ECO:0007669"/>
    <property type="project" value="InterPro"/>
</dbReference>